<gene>
    <name evidence="2" type="ORF">M0C40_05055</name>
</gene>
<keyword evidence="1" id="KW-0732">Signal</keyword>
<evidence type="ECO:0000256" key="1">
    <source>
        <dbReference type="SAM" id="SignalP"/>
    </source>
</evidence>
<reference evidence="2 3" key="1">
    <citation type="submission" date="2022-04" db="EMBL/GenBank/DDBJ databases">
        <title>Whole genome of Spiroplasma citri.</title>
        <authorList>
            <person name="Khanchezar A."/>
            <person name="Izadpanah K."/>
            <person name="Taghavi M."/>
            <person name="Ghorbani A."/>
            <person name="Beven L."/>
        </authorList>
    </citation>
    <scope>NUCLEOTIDE SEQUENCE [LARGE SCALE GENOMIC DNA]</scope>
    <source>
        <strain evidence="2 3">D4</strain>
    </source>
</reference>
<dbReference type="EMBL" id="CP096246">
    <property type="protein sequence ID" value="WFG95468.1"/>
    <property type="molecule type" value="Genomic_DNA"/>
</dbReference>
<dbReference type="PROSITE" id="PS51257">
    <property type="entry name" value="PROKAR_LIPOPROTEIN"/>
    <property type="match status" value="1"/>
</dbReference>
<keyword evidence="3" id="KW-1185">Reference proteome</keyword>
<feature type="signal peptide" evidence="1">
    <location>
        <begin position="1"/>
        <end position="22"/>
    </location>
</feature>
<dbReference type="InterPro" id="IPR054816">
    <property type="entry name" value="Lipoprotein_mollicutes-type_CS"/>
</dbReference>
<dbReference type="NCBIfam" id="NF038029">
    <property type="entry name" value="LP_plasma"/>
    <property type="match status" value="1"/>
</dbReference>
<organism evidence="2 3">
    <name type="scientific">Spiroplasma citri</name>
    <dbReference type="NCBI Taxonomy" id="2133"/>
    <lineage>
        <taxon>Bacteria</taxon>
        <taxon>Bacillati</taxon>
        <taxon>Mycoplasmatota</taxon>
        <taxon>Mollicutes</taxon>
        <taxon>Entomoplasmatales</taxon>
        <taxon>Spiroplasmataceae</taxon>
        <taxon>Spiroplasma</taxon>
    </lineage>
</organism>
<evidence type="ECO:0000313" key="3">
    <source>
        <dbReference type="Proteomes" id="UP001214629"/>
    </source>
</evidence>
<sequence>MKKILSLLGTFTLIGTTTTSLVACNTQLQYNEDELKKLKAENKINTDNQEIKYNLVWIAPQEKPFITVDNKYYFIVWRGDKNNDWRIVKFKHFEQKEKVLDKYDTYELKTSHFGGDLFIYKNGFVGYDWNKDDGTYFKSVYRWNLDIQEPNLIVNKDGVIQVS</sequence>
<dbReference type="AlphaFoldDB" id="A0AAX3SW52"/>
<keyword evidence="2" id="KW-0449">Lipoprotein</keyword>
<accession>A0AAX3SW52</accession>
<feature type="chain" id="PRO_5043433005" evidence="1">
    <location>
        <begin position="23"/>
        <end position="163"/>
    </location>
</feature>
<evidence type="ECO:0000313" key="2">
    <source>
        <dbReference type="EMBL" id="WFG95468.1"/>
    </source>
</evidence>
<name>A0AAX3SW52_SPICI</name>
<protein>
    <submittedName>
        <fullName evidence="2">Lipoprotein</fullName>
    </submittedName>
</protein>
<dbReference type="RefSeq" id="WP_277938040.1">
    <property type="nucleotide sequence ID" value="NZ_CP096246.1"/>
</dbReference>
<dbReference type="NCBIfam" id="NF045726">
    <property type="entry name" value="XXplasma_LP"/>
    <property type="match status" value="1"/>
</dbReference>
<proteinExistence type="predicted"/>
<dbReference type="Proteomes" id="UP001214629">
    <property type="component" value="Chromosome"/>
</dbReference>